<dbReference type="GO" id="GO:0042246">
    <property type="term" value="P:tissue regeneration"/>
    <property type="evidence" value="ECO:0007669"/>
    <property type="project" value="InterPro"/>
</dbReference>
<name>A0A8S3S373_MYTED</name>
<sequence length="230" mass="25712">MSQGKRICIEAEPMIARKENKIDFQNRFSESKKYIQNIADVSLMMANISQLRAVLGFGKSNTFYIHLLTLISVSLVSHTIFVFVSVIRGHYIKKHHIALVRAQKNQEKIPALTTNVETTSPINDESTLTRDHDNNQAGKQETKSANIDTSEQTSKQGTISKNAPKTVRFCCCCTKQDRPDEYDDSDNCQCPNCHTDLYLGYFCNILVFITICANIGITGIGIIGDCKPNA</sequence>
<comment type="caution">
    <text evidence="9">The sequence shown here is derived from an EMBL/GenBank/DDBJ whole genome shotgun (WGS) entry which is preliminary data.</text>
</comment>
<keyword evidence="10" id="KW-1185">Reference proteome</keyword>
<evidence type="ECO:0000313" key="10">
    <source>
        <dbReference type="Proteomes" id="UP000683360"/>
    </source>
</evidence>
<keyword evidence="5 8" id="KW-1133">Transmembrane helix</keyword>
<gene>
    <name evidence="9" type="ORF">MEDL_27373</name>
</gene>
<feature type="transmembrane region" description="Helical" evidence="8">
    <location>
        <begin position="201"/>
        <end position="224"/>
    </location>
</feature>
<keyword evidence="3 8" id="KW-0812">Transmembrane</keyword>
<comment type="similarity">
    <text evidence="2">Belongs to the ninjurin family.</text>
</comment>
<evidence type="ECO:0000256" key="1">
    <source>
        <dbReference type="ARBA" id="ARBA00004141"/>
    </source>
</evidence>
<comment type="subcellular location">
    <subcellularLocation>
        <location evidence="1">Membrane</location>
        <topology evidence="1">Multi-pass membrane protein</topology>
    </subcellularLocation>
</comment>
<dbReference type="EMBL" id="CAJPWZ010001354">
    <property type="protein sequence ID" value="CAG2213463.1"/>
    <property type="molecule type" value="Genomic_DNA"/>
</dbReference>
<dbReference type="OrthoDB" id="6076602at2759"/>
<evidence type="ECO:0000256" key="5">
    <source>
        <dbReference type="ARBA" id="ARBA00022989"/>
    </source>
</evidence>
<dbReference type="Pfam" id="PF04923">
    <property type="entry name" value="Ninjurin"/>
    <property type="match status" value="1"/>
</dbReference>
<dbReference type="InterPro" id="IPR007007">
    <property type="entry name" value="Ninjurin"/>
</dbReference>
<proteinExistence type="inferred from homology"/>
<evidence type="ECO:0000256" key="2">
    <source>
        <dbReference type="ARBA" id="ARBA00008141"/>
    </source>
</evidence>
<dbReference type="AlphaFoldDB" id="A0A8S3S373"/>
<evidence type="ECO:0000256" key="4">
    <source>
        <dbReference type="ARBA" id="ARBA00022889"/>
    </source>
</evidence>
<evidence type="ECO:0000256" key="7">
    <source>
        <dbReference type="SAM" id="MobiDB-lite"/>
    </source>
</evidence>
<accession>A0A8S3S373</accession>
<feature type="compositionally biased region" description="Polar residues" evidence="7">
    <location>
        <begin position="135"/>
        <end position="159"/>
    </location>
</feature>
<dbReference type="PANTHER" id="PTHR12316:SF17">
    <property type="entry name" value="NINJURIN C, ISOFORM D"/>
    <property type="match status" value="1"/>
</dbReference>
<feature type="region of interest" description="Disordered" evidence="7">
    <location>
        <begin position="115"/>
        <end position="159"/>
    </location>
</feature>
<feature type="compositionally biased region" description="Polar residues" evidence="7">
    <location>
        <begin position="115"/>
        <end position="126"/>
    </location>
</feature>
<dbReference type="GO" id="GO:0007155">
    <property type="term" value="P:cell adhesion"/>
    <property type="evidence" value="ECO:0007669"/>
    <property type="project" value="UniProtKB-KW"/>
</dbReference>
<organism evidence="9 10">
    <name type="scientific">Mytilus edulis</name>
    <name type="common">Blue mussel</name>
    <dbReference type="NCBI Taxonomy" id="6550"/>
    <lineage>
        <taxon>Eukaryota</taxon>
        <taxon>Metazoa</taxon>
        <taxon>Spiralia</taxon>
        <taxon>Lophotrochozoa</taxon>
        <taxon>Mollusca</taxon>
        <taxon>Bivalvia</taxon>
        <taxon>Autobranchia</taxon>
        <taxon>Pteriomorphia</taxon>
        <taxon>Mytilida</taxon>
        <taxon>Mytiloidea</taxon>
        <taxon>Mytilidae</taxon>
        <taxon>Mytilinae</taxon>
        <taxon>Mytilus</taxon>
    </lineage>
</organism>
<dbReference type="Proteomes" id="UP000683360">
    <property type="component" value="Unassembled WGS sequence"/>
</dbReference>
<keyword evidence="6 8" id="KW-0472">Membrane</keyword>
<dbReference type="GO" id="GO:0016020">
    <property type="term" value="C:membrane"/>
    <property type="evidence" value="ECO:0007669"/>
    <property type="project" value="UniProtKB-SubCell"/>
</dbReference>
<evidence type="ECO:0000313" key="9">
    <source>
        <dbReference type="EMBL" id="CAG2213463.1"/>
    </source>
</evidence>
<feature type="transmembrane region" description="Helical" evidence="8">
    <location>
        <begin position="63"/>
        <end position="87"/>
    </location>
</feature>
<evidence type="ECO:0000256" key="8">
    <source>
        <dbReference type="SAM" id="Phobius"/>
    </source>
</evidence>
<keyword evidence="4" id="KW-0130">Cell adhesion</keyword>
<evidence type="ECO:0000256" key="3">
    <source>
        <dbReference type="ARBA" id="ARBA00022692"/>
    </source>
</evidence>
<dbReference type="PANTHER" id="PTHR12316">
    <property type="entry name" value="NINJURIN-RELATED"/>
    <property type="match status" value="1"/>
</dbReference>
<reference evidence="9" key="1">
    <citation type="submission" date="2021-03" db="EMBL/GenBank/DDBJ databases">
        <authorList>
            <person name="Bekaert M."/>
        </authorList>
    </citation>
    <scope>NUCLEOTIDE SEQUENCE</scope>
</reference>
<evidence type="ECO:0000256" key="6">
    <source>
        <dbReference type="ARBA" id="ARBA00023136"/>
    </source>
</evidence>
<protein>
    <submittedName>
        <fullName evidence="9">Uncharacterized protein</fullName>
    </submittedName>
</protein>